<keyword evidence="2" id="KW-1185">Reference proteome</keyword>
<dbReference type="Proteomes" id="UP000009049">
    <property type="component" value="Chromosome"/>
</dbReference>
<dbReference type="STRING" id="313596.RB2501_13464"/>
<protein>
    <submittedName>
        <fullName evidence="1">Uncharacterized protein</fullName>
    </submittedName>
</protein>
<evidence type="ECO:0000313" key="1">
    <source>
        <dbReference type="EMBL" id="EAR15339.1"/>
    </source>
</evidence>
<evidence type="ECO:0000313" key="2">
    <source>
        <dbReference type="Proteomes" id="UP000009049"/>
    </source>
</evidence>
<dbReference type="AlphaFoldDB" id="A4CKE0"/>
<dbReference type="EMBL" id="CP001712">
    <property type="protein sequence ID" value="EAR15339.1"/>
    <property type="molecule type" value="Genomic_DNA"/>
</dbReference>
<name>A4CKE0_ROBBH</name>
<dbReference type="KEGG" id="rbi:RB2501_13464"/>
<accession>A4CKE0</accession>
<sequence length="47" mass="5555">MRHSADYLHRTAVVPPVFPVHAGQKAELSEFFGPSANYWPRFRWERL</sequence>
<dbReference type="HOGENOM" id="CLU_3172690_0_0_10"/>
<reference evidence="1 2" key="1">
    <citation type="journal article" date="2009" name="J. Bacteriol.">
        <title>Complete genome sequence of Robiginitalea biformata HTCC2501.</title>
        <authorList>
            <person name="Oh H.M."/>
            <person name="Giovannoni S.J."/>
            <person name="Lee K."/>
            <person name="Ferriera S."/>
            <person name="Johnson J."/>
            <person name="Cho J.C."/>
        </authorList>
    </citation>
    <scope>NUCLEOTIDE SEQUENCE [LARGE SCALE GENOMIC DNA]</scope>
    <source>
        <strain evidence="2">ATCC BAA-864 / HTCC2501 / KCTC 12146</strain>
    </source>
</reference>
<gene>
    <name evidence="1" type="ordered locus">RB2501_13464</name>
</gene>
<organism evidence="1 2">
    <name type="scientific">Robiginitalea biformata (strain ATCC BAA-864 / DSM 15991 / KCTC 12146 / HTCC2501)</name>
    <dbReference type="NCBI Taxonomy" id="313596"/>
    <lineage>
        <taxon>Bacteria</taxon>
        <taxon>Pseudomonadati</taxon>
        <taxon>Bacteroidota</taxon>
        <taxon>Flavobacteriia</taxon>
        <taxon>Flavobacteriales</taxon>
        <taxon>Flavobacteriaceae</taxon>
        <taxon>Robiginitalea</taxon>
    </lineage>
</organism>
<proteinExistence type="predicted"/>